<dbReference type="PANTHER" id="PTHR11712">
    <property type="entry name" value="POLYKETIDE SYNTHASE-RELATED"/>
    <property type="match status" value="1"/>
</dbReference>
<evidence type="ECO:0000256" key="4">
    <source>
        <dbReference type="ARBA" id="ARBA00014657"/>
    </source>
</evidence>
<dbReference type="RefSeq" id="WP_072710045.1">
    <property type="nucleotide sequence ID" value="NZ_FRCF01000005.1"/>
</dbReference>
<evidence type="ECO:0000313" key="19">
    <source>
        <dbReference type="Proteomes" id="UP000184206"/>
    </source>
</evidence>
<evidence type="ECO:0000256" key="16">
    <source>
        <dbReference type="RuleBase" id="RU003694"/>
    </source>
</evidence>
<dbReference type="Proteomes" id="UP000184206">
    <property type="component" value="Unassembled WGS sequence"/>
</dbReference>
<evidence type="ECO:0000256" key="12">
    <source>
        <dbReference type="ARBA" id="ARBA00047318"/>
    </source>
</evidence>
<dbReference type="PROSITE" id="PS00606">
    <property type="entry name" value="KS3_1"/>
    <property type="match status" value="1"/>
</dbReference>
<dbReference type="OrthoDB" id="9808669at2"/>
<gene>
    <name evidence="18" type="ORF">SAMN02745189_01597</name>
</gene>
<dbReference type="GO" id="GO:0005829">
    <property type="term" value="C:cytosol"/>
    <property type="evidence" value="ECO:0007669"/>
    <property type="project" value="TreeGrafter"/>
</dbReference>
<dbReference type="UniPathway" id="UPA00094"/>
<keyword evidence="10 14" id="KW-0012">Acyltransferase</keyword>
<evidence type="ECO:0000256" key="5">
    <source>
        <dbReference type="ARBA" id="ARBA00022516"/>
    </source>
</evidence>
<dbReference type="PANTHER" id="PTHR11712:SF336">
    <property type="entry name" value="3-OXOACYL-[ACYL-CARRIER-PROTEIN] SYNTHASE, MITOCHONDRIAL"/>
    <property type="match status" value="1"/>
</dbReference>
<dbReference type="InterPro" id="IPR017568">
    <property type="entry name" value="3-oxoacyl-ACP_synth-2"/>
</dbReference>
<dbReference type="InterPro" id="IPR018201">
    <property type="entry name" value="Ketoacyl_synth_AS"/>
</dbReference>
<dbReference type="InterPro" id="IPR020841">
    <property type="entry name" value="PKS_Beta-ketoAc_synthase_dom"/>
</dbReference>
<comment type="catalytic activity">
    <reaction evidence="12 14">
        <text>(9Z)-hexadecenoyl-[ACP] + malonyl-[ACP] + H(+) = 3-oxo-(11Z)-octadecenoyl-[ACP] + holo-[ACP] + CO2</text>
        <dbReference type="Rhea" id="RHEA:55040"/>
        <dbReference type="Rhea" id="RHEA-COMP:9623"/>
        <dbReference type="Rhea" id="RHEA-COMP:9685"/>
        <dbReference type="Rhea" id="RHEA-COMP:10800"/>
        <dbReference type="Rhea" id="RHEA-COMP:14074"/>
        <dbReference type="ChEBI" id="CHEBI:15378"/>
        <dbReference type="ChEBI" id="CHEBI:16526"/>
        <dbReference type="ChEBI" id="CHEBI:64479"/>
        <dbReference type="ChEBI" id="CHEBI:78449"/>
        <dbReference type="ChEBI" id="CHEBI:83989"/>
        <dbReference type="ChEBI" id="CHEBI:138538"/>
        <dbReference type="EC" id="2.3.1.179"/>
    </reaction>
</comment>
<evidence type="ECO:0000256" key="2">
    <source>
        <dbReference type="ARBA" id="ARBA00008467"/>
    </source>
</evidence>
<dbReference type="InterPro" id="IPR000794">
    <property type="entry name" value="Beta-ketoacyl_synthase"/>
</dbReference>
<evidence type="ECO:0000256" key="14">
    <source>
        <dbReference type="PIRNR" id="PIRNR000447"/>
    </source>
</evidence>
<keyword evidence="8" id="KW-0443">Lipid metabolism</keyword>
<evidence type="ECO:0000256" key="1">
    <source>
        <dbReference type="ARBA" id="ARBA00005194"/>
    </source>
</evidence>
<comment type="pathway">
    <text evidence="1 14">Lipid metabolism; fatty acid biosynthesis.</text>
</comment>
<keyword evidence="19" id="KW-1185">Reference proteome</keyword>
<organism evidence="18 19">
    <name type="scientific">Lacicoccus alkaliphilus DSM 16010</name>
    <dbReference type="NCBI Taxonomy" id="1123231"/>
    <lineage>
        <taxon>Bacteria</taxon>
        <taxon>Bacillati</taxon>
        <taxon>Bacillota</taxon>
        <taxon>Bacilli</taxon>
        <taxon>Bacillales</taxon>
        <taxon>Salinicoccaceae</taxon>
        <taxon>Lacicoccus</taxon>
    </lineage>
</organism>
<dbReference type="InterPro" id="IPR016039">
    <property type="entry name" value="Thiolase-like"/>
</dbReference>
<dbReference type="InterPro" id="IPR014030">
    <property type="entry name" value="Ketoacyl_synth_N"/>
</dbReference>
<dbReference type="NCBIfam" id="NF005589">
    <property type="entry name" value="PRK07314.1"/>
    <property type="match status" value="1"/>
</dbReference>
<dbReference type="Pfam" id="PF02801">
    <property type="entry name" value="Ketoacyl-synt_C"/>
    <property type="match status" value="1"/>
</dbReference>
<evidence type="ECO:0000256" key="6">
    <source>
        <dbReference type="ARBA" id="ARBA00022679"/>
    </source>
</evidence>
<dbReference type="PIRSF" id="PIRSF000447">
    <property type="entry name" value="KAS_II"/>
    <property type="match status" value="1"/>
</dbReference>
<keyword evidence="9 14" id="KW-0275">Fatty acid biosynthesis</keyword>
<dbReference type="EMBL" id="FRCF01000005">
    <property type="protein sequence ID" value="SHM11991.1"/>
    <property type="molecule type" value="Genomic_DNA"/>
</dbReference>
<comment type="catalytic activity">
    <reaction evidence="13 14">
        <text>a fatty acyl-[ACP] + malonyl-[ACP] + H(+) = a 3-oxoacyl-[ACP] + holo-[ACP] + CO2</text>
        <dbReference type="Rhea" id="RHEA:22836"/>
        <dbReference type="Rhea" id="RHEA-COMP:9623"/>
        <dbReference type="Rhea" id="RHEA-COMP:9685"/>
        <dbReference type="Rhea" id="RHEA-COMP:9916"/>
        <dbReference type="Rhea" id="RHEA-COMP:14125"/>
        <dbReference type="ChEBI" id="CHEBI:15378"/>
        <dbReference type="ChEBI" id="CHEBI:16526"/>
        <dbReference type="ChEBI" id="CHEBI:64479"/>
        <dbReference type="ChEBI" id="CHEBI:78449"/>
        <dbReference type="ChEBI" id="CHEBI:78776"/>
        <dbReference type="ChEBI" id="CHEBI:138651"/>
    </reaction>
</comment>
<dbReference type="Pfam" id="PF00109">
    <property type="entry name" value="ketoacyl-synt"/>
    <property type="match status" value="1"/>
</dbReference>
<dbReference type="NCBIfam" id="NF004970">
    <property type="entry name" value="PRK06333.1"/>
    <property type="match status" value="1"/>
</dbReference>
<feature type="domain" description="Ketosynthase family 3 (KS3)" evidence="17">
    <location>
        <begin position="3"/>
        <end position="410"/>
    </location>
</feature>
<dbReference type="InterPro" id="IPR014031">
    <property type="entry name" value="Ketoacyl_synth_C"/>
</dbReference>
<accession>A0A1M7G6W8</accession>
<protein>
    <recommendedName>
        <fullName evidence="4 14">3-oxoacyl-[acyl-carrier-protein] synthase 2</fullName>
        <ecNumber evidence="3 14">2.3.1.179</ecNumber>
    </recommendedName>
</protein>
<dbReference type="CDD" id="cd00834">
    <property type="entry name" value="KAS_I_II"/>
    <property type="match status" value="1"/>
</dbReference>
<evidence type="ECO:0000256" key="8">
    <source>
        <dbReference type="ARBA" id="ARBA00023098"/>
    </source>
</evidence>
<evidence type="ECO:0000256" key="13">
    <source>
        <dbReference type="ARBA" id="ARBA00047659"/>
    </source>
</evidence>
<name>A0A1M7G6W8_9BACL</name>
<keyword evidence="7" id="KW-0276">Fatty acid metabolism</keyword>
<evidence type="ECO:0000256" key="3">
    <source>
        <dbReference type="ARBA" id="ARBA00012356"/>
    </source>
</evidence>
<keyword evidence="5 14" id="KW-0444">Lipid biosynthesis</keyword>
<keyword evidence="6 14" id="KW-0808">Transferase</keyword>
<evidence type="ECO:0000259" key="17">
    <source>
        <dbReference type="PROSITE" id="PS52004"/>
    </source>
</evidence>
<evidence type="ECO:0000256" key="7">
    <source>
        <dbReference type="ARBA" id="ARBA00022832"/>
    </source>
</evidence>
<feature type="active site" description="For beta-ketoacyl synthase activity" evidence="15">
    <location>
        <position position="164"/>
    </location>
</feature>
<evidence type="ECO:0000256" key="9">
    <source>
        <dbReference type="ARBA" id="ARBA00023160"/>
    </source>
</evidence>
<dbReference type="SMART" id="SM00825">
    <property type="entry name" value="PKS_KS"/>
    <property type="match status" value="1"/>
</dbReference>
<comment type="similarity">
    <text evidence="2 14 16">Belongs to the thiolase-like superfamily. Beta-ketoacyl-ACP synthases family.</text>
</comment>
<dbReference type="EC" id="2.3.1.179" evidence="3 14"/>
<dbReference type="GO" id="GO:0006633">
    <property type="term" value="P:fatty acid biosynthetic process"/>
    <property type="evidence" value="ECO:0007669"/>
    <property type="project" value="UniProtKB-UniRule"/>
</dbReference>
<evidence type="ECO:0000256" key="11">
    <source>
        <dbReference type="ARBA" id="ARBA00024006"/>
    </source>
</evidence>
<dbReference type="STRING" id="1123231.SAMN02745189_01597"/>
<dbReference type="GO" id="GO:0004315">
    <property type="term" value="F:3-oxoacyl-[acyl-carrier-protein] synthase activity"/>
    <property type="evidence" value="ECO:0007669"/>
    <property type="project" value="UniProtKB-UniRule"/>
</dbReference>
<comment type="function">
    <text evidence="11 14">Involved in the type II fatty acid elongation cycle. Catalyzes the elongation of a wide range of acyl-ACP by the addition of two carbons from malonyl-ACP to an acyl acceptor. Can efficiently catalyze the conversion of palmitoleoyl-ACP (cis-hexadec-9-enoyl-ACP) to cis-vaccenoyl-ACP (cis-octadec-11-enoyl-ACP), an essential step in the thermal regulation of fatty acid composition.</text>
</comment>
<dbReference type="Gene3D" id="3.40.47.10">
    <property type="match status" value="2"/>
</dbReference>
<reference evidence="18 19" key="1">
    <citation type="submission" date="2016-11" db="EMBL/GenBank/DDBJ databases">
        <authorList>
            <person name="Jaros S."/>
            <person name="Januszkiewicz K."/>
            <person name="Wedrychowicz H."/>
        </authorList>
    </citation>
    <scope>NUCLEOTIDE SEQUENCE [LARGE SCALE GENOMIC DNA]</scope>
    <source>
        <strain evidence="18 19">DSM 16010</strain>
    </source>
</reference>
<dbReference type="NCBIfam" id="TIGR03150">
    <property type="entry name" value="fabF"/>
    <property type="match status" value="1"/>
</dbReference>
<dbReference type="PROSITE" id="PS52004">
    <property type="entry name" value="KS3_2"/>
    <property type="match status" value="1"/>
</dbReference>
<evidence type="ECO:0000256" key="15">
    <source>
        <dbReference type="PIRSR" id="PIRSR000447-1"/>
    </source>
</evidence>
<evidence type="ECO:0000256" key="10">
    <source>
        <dbReference type="ARBA" id="ARBA00023315"/>
    </source>
</evidence>
<dbReference type="AlphaFoldDB" id="A0A1M7G6W8"/>
<sequence length="412" mass="43867">MTKRRVVITGIGALTPIGNTAEETWENALNGVNGIGKITRFDNSDFNIHVAGELKDFNIEDYMDKKESRRMDRFTQYAVVASDEAVKDSGLKIDDDNAGRVGVWIGSGIGGIQALQDGFKVLYERGPRRVSPFFVPMMIPDMASGQVSIRHGAKGPNGTTVTACATGTNSIGDAFKIIERGQADAMITGGTEAPITEMGVAGFQANRALSTSEDPDYASVPFSKDRDGFVIGEGAGVVVIEELEHALERGAHIYAEIVGYGMTGDAYHITAPAENGEGGARAMNEALKDAGVEAREVNYVNAHGTSTAYNDLYETLALKTVFGDHADNLLINSTKSMTGHLLGATGAVEAIISSLSLQNGKVHPTINLTNPDPECDLNYVPDGVAEGDFKYAMSNSLGFGGHNASLLFKKYE</sequence>
<evidence type="ECO:0000313" key="18">
    <source>
        <dbReference type="EMBL" id="SHM11991.1"/>
    </source>
</evidence>
<dbReference type="SUPFAM" id="SSF53901">
    <property type="entry name" value="Thiolase-like"/>
    <property type="match status" value="2"/>
</dbReference>
<dbReference type="FunFam" id="3.40.47.10:FF:000009">
    <property type="entry name" value="3-oxoacyl-[acyl-carrier-protein] synthase 2"/>
    <property type="match status" value="1"/>
</dbReference>
<proteinExistence type="inferred from homology"/>